<proteinExistence type="predicted"/>
<reference evidence="1" key="1">
    <citation type="submission" date="2016-10" db="EMBL/GenBank/DDBJ databases">
        <title>Sequence of Gallionella enrichment culture.</title>
        <authorList>
            <person name="Poehlein A."/>
            <person name="Muehling M."/>
            <person name="Daniel R."/>
        </authorList>
    </citation>
    <scope>NUCLEOTIDE SEQUENCE</scope>
</reference>
<sequence length="188" mass="20403">MLVGQHVFGVTTLQQAPPDEGAQDAPTQGGLHLGHDSLIDFAGRVEDDARRGGLHIGNNVVCHLLKHAIDHAHMEVRMLVQAGAEAVDEGHGTNVQGRLVHIRRTGAAGLQGLRNSAQEDAQHHAQHCPVALHEVAQPLGHRQHPLAHRQAGEHMVAQVCRRLHHAPRRNFRVRSCIATFSLSTPANV</sequence>
<comment type="caution">
    <text evidence="1">The sequence shown here is derived from an EMBL/GenBank/DDBJ whole genome shotgun (WGS) entry which is preliminary data.</text>
</comment>
<name>A0A1J5Q0J0_9ZZZZ</name>
<protein>
    <submittedName>
        <fullName evidence="1">Uncharacterized protein</fullName>
    </submittedName>
</protein>
<dbReference type="EMBL" id="MLJW01001675">
    <property type="protein sequence ID" value="OIQ77190.1"/>
    <property type="molecule type" value="Genomic_DNA"/>
</dbReference>
<accession>A0A1J5Q0J0</accession>
<gene>
    <name evidence="1" type="ORF">GALL_411220</name>
</gene>
<organism evidence="1">
    <name type="scientific">mine drainage metagenome</name>
    <dbReference type="NCBI Taxonomy" id="410659"/>
    <lineage>
        <taxon>unclassified sequences</taxon>
        <taxon>metagenomes</taxon>
        <taxon>ecological metagenomes</taxon>
    </lineage>
</organism>
<dbReference type="AlphaFoldDB" id="A0A1J5Q0J0"/>
<evidence type="ECO:0000313" key="1">
    <source>
        <dbReference type="EMBL" id="OIQ77190.1"/>
    </source>
</evidence>